<dbReference type="EMBL" id="BAAADN010000077">
    <property type="protein sequence ID" value="GAA0474728.1"/>
    <property type="molecule type" value="Genomic_DNA"/>
</dbReference>
<reference evidence="2" key="1">
    <citation type="journal article" date="2014" name="Int. J. Syst. Evol. Microbiol.">
        <title>Complete genome sequence of Corynebacterium casei LMG S-19264T (=DSM 44701T), isolated from a smear-ripened cheese.</title>
        <authorList>
            <consortium name="US DOE Joint Genome Institute (JGI-PGF)"/>
            <person name="Walter F."/>
            <person name="Albersmeier A."/>
            <person name="Kalinowski J."/>
            <person name="Ruckert C."/>
        </authorList>
    </citation>
    <scope>NUCLEOTIDE SEQUENCE</scope>
    <source>
        <strain evidence="2">JCM 12289</strain>
    </source>
</reference>
<evidence type="ECO:0000313" key="3">
    <source>
        <dbReference type="Proteomes" id="UP001500962"/>
    </source>
</evidence>
<dbReference type="AlphaFoldDB" id="A0AAV3SLL2"/>
<accession>A0AAV3SLL2</accession>
<name>A0AAV3SLL2_HALDO</name>
<feature type="region of interest" description="Disordered" evidence="1">
    <location>
        <begin position="24"/>
        <end position="49"/>
    </location>
</feature>
<reference evidence="2" key="2">
    <citation type="submission" date="2023-12" db="EMBL/GenBank/DDBJ databases">
        <authorList>
            <person name="Sun Q."/>
            <person name="Inoue M."/>
        </authorList>
    </citation>
    <scope>NUCLEOTIDE SEQUENCE</scope>
    <source>
        <strain evidence="2">JCM 12289</strain>
    </source>
</reference>
<feature type="region of interest" description="Disordered" evidence="1">
    <location>
        <begin position="66"/>
        <end position="96"/>
    </location>
</feature>
<evidence type="ECO:0000256" key="1">
    <source>
        <dbReference type="SAM" id="MobiDB-lite"/>
    </source>
</evidence>
<dbReference type="Proteomes" id="UP001500962">
    <property type="component" value="Unassembled WGS sequence"/>
</dbReference>
<sequence>MPTDRVDGSIGLPSSYGSIEMTIPARQRANPPTTPKKRQLGLVGPAGSSENTKMYAELRAIPAPPIERRITGSDGLPSSFGIDGIAKMSPSPNNER</sequence>
<organism evidence="2 3">
    <name type="scientific">Halococcus dombrowskii</name>
    <dbReference type="NCBI Taxonomy" id="179637"/>
    <lineage>
        <taxon>Archaea</taxon>
        <taxon>Methanobacteriati</taxon>
        <taxon>Methanobacteriota</taxon>
        <taxon>Stenosarchaea group</taxon>
        <taxon>Halobacteria</taxon>
        <taxon>Halobacteriales</taxon>
        <taxon>Halococcaceae</taxon>
        <taxon>Halococcus</taxon>
    </lineage>
</organism>
<comment type="caution">
    <text evidence="2">The sequence shown here is derived from an EMBL/GenBank/DDBJ whole genome shotgun (WGS) entry which is preliminary data.</text>
</comment>
<protein>
    <submittedName>
        <fullName evidence="2">Uncharacterized protein</fullName>
    </submittedName>
</protein>
<gene>
    <name evidence="2" type="ORF">GCM10008985_33990</name>
</gene>
<proteinExistence type="predicted"/>
<evidence type="ECO:0000313" key="2">
    <source>
        <dbReference type="EMBL" id="GAA0474728.1"/>
    </source>
</evidence>